<comment type="caution">
    <text evidence="2">The sequence shown here is derived from an EMBL/GenBank/DDBJ whole genome shotgun (WGS) entry which is preliminary data.</text>
</comment>
<dbReference type="Proteomes" id="UP000652761">
    <property type="component" value="Unassembled WGS sequence"/>
</dbReference>
<evidence type="ECO:0000313" key="3">
    <source>
        <dbReference type="Proteomes" id="UP000652761"/>
    </source>
</evidence>
<feature type="region of interest" description="Disordered" evidence="1">
    <location>
        <begin position="61"/>
        <end position="85"/>
    </location>
</feature>
<protein>
    <submittedName>
        <fullName evidence="2">Uncharacterized protein</fullName>
    </submittedName>
</protein>
<name>A0A843USE0_COLES</name>
<reference evidence="2" key="1">
    <citation type="submission" date="2017-07" db="EMBL/GenBank/DDBJ databases">
        <title>Taro Niue Genome Assembly and Annotation.</title>
        <authorList>
            <person name="Atibalentja N."/>
            <person name="Keating K."/>
            <person name="Fields C.J."/>
        </authorList>
    </citation>
    <scope>NUCLEOTIDE SEQUENCE</scope>
    <source>
        <strain evidence="2">Niue_2</strain>
        <tissue evidence="2">Leaf</tissue>
    </source>
</reference>
<keyword evidence="3" id="KW-1185">Reference proteome</keyword>
<dbReference type="AlphaFoldDB" id="A0A843USE0"/>
<feature type="non-terminal residue" evidence="2">
    <location>
        <position position="1"/>
    </location>
</feature>
<evidence type="ECO:0000256" key="1">
    <source>
        <dbReference type="SAM" id="MobiDB-lite"/>
    </source>
</evidence>
<evidence type="ECO:0000313" key="2">
    <source>
        <dbReference type="EMBL" id="MQL82699.1"/>
    </source>
</evidence>
<organism evidence="2 3">
    <name type="scientific">Colocasia esculenta</name>
    <name type="common">Wild taro</name>
    <name type="synonym">Arum esculentum</name>
    <dbReference type="NCBI Taxonomy" id="4460"/>
    <lineage>
        <taxon>Eukaryota</taxon>
        <taxon>Viridiplantae</taxon>
        <taxon>Streptophyta</taxon>
        <taxon>Embryophyta</taxon>
        <taxon>Tracheophyta</taxon>
        <taxon>Spermatophyta</taxon>
        <taxon>Magnoliopsida</taxon>
        <taxon>Liliopsida</taxon>
        <taxon>Araceae</taxon>
        <taxon>Aroideae</taxon>
        <taxon>Colocasieae</taxon>
        <taxon>Colocasia</taxon>
    </lineage>
</organism>
<gene>
    <name evidence="2" type="ORF">Taro_015173</name>
</gene>
<dbReference type="EMBL" id="NMUH01000649">
    <property type="protein sequence ID" value="MQL82699.1"/>
    <property type="molecule type" value="Genomic_DNA"/>
</dbReference>
<sequence length="121" mass="12915">MGQAIRSRNLRKSGFPIINGVWSKNGAIEGEAILGETQEDHEPILEAAAVAESAAAEAAVVDESSRRIEDIPPEDIEPIGQFSEVPLPSSQVGSLIRDALDYISQGEPVVHEPSIEKSVAE</sequence>
<proteinExistence type="predicted"/>
<accession>A0A843USE0</accession>